<gene>
    <name evidence="1" type="ORF">Tco_1030322</name>
</gene>
<dbReference type="Proteomes" id="UP001151760">
    <property type="component" value="Unassembled WGS sequence"/>
</dbReference>
<sequence>MSWFSRCSWCGGPFNGGNCRSDKYGDRSVPTPGQHFKCLAAHGNGNTVEFFEGWNPLSPLQLVVEEVMSE</sequence>
<reference evidence="1" key="2">
    <citation type="submission" date="2022-01" db="EMBL/GenBank/DDBJ databases">
        <authorList>
            <person name="Yamashiro T."/>
            <person name="Shiraishi A."/>
            <person name="Satake H."/>
            <person name="Nakayama K."/>
        </authorList>
    </citation>
    <scope>NUCLEOTIDE SEQUENCE</scope>
</reference>
<organism evidence="1 2">
    <name type="scientific">Tanacetum coccineum</name>
    <dbReference type="NCBI Taxonomy" id="301880"/>
    <lineage>
        <taxon>Eukaryota</taxon>
        <taxon>Viridiplantae</taxon>
        <taxon>Streptophyta</taxon>
        <taxon>Embryophyta</taxon>
        <taxon>Tracheophyta</taxon>
        <taxon>Spermatophyta</taxon>
        <taxon>Magnoliopsida</taxon>
        <taxon>eudicotyledons</taxon>
        <taxon>Gunneridae</taxon>
        <taxon>Pentapetalae</taxon>
        <taxon>asterids</taxon>
        <taxon>campanulids</taxon>
        <taxon>Asterales</taxon>
        <taxon>Asteraceae</taxon>
        <taxon>Asteroideae</taxon>
        <taxon>Anthemideae</taxon>
        <taxon>Anthemidinae</taxon>
        <taxon>Tanacetum</taxon>
    </lineage>
</organism>
<comment type="caution">
    <text evidence="1">The sequence shown here is derived from an EMBL/GenBank/DDBJ whole genome shotgun (WGS) entry which is preliminary data.</text>
</comment>
<dbReference type="EMBL" id="BQNB010018134">
    <property type="protein sequence ID" value="GJT71036.1"/>
    <property type="molecule type" value="Genomic_DNA"/>
</dbReference>
<accession>A0ABQ5G6G4</accession>
<keyword evidence="2" id="KW-1185">Reference proteome</keyword>
<name>A0ABQ5G6G4_9ASTR</name>
<evidence type="ECO:0000313" key="1">
    <source>
        <dbReference type="EMBL" id="GJT71036.1"/>
    </source>
</evidence>
<reference evidence="1" key="1">
    <citation type="journal article" date="2022" name="Int. J. Mol. Sci.">
        <title>Draft Genome of Tanacetum Coccineum: Genomic Comparison of Closely Related Tanacetum-Family Plants.</title>
        <authorList>
            <person name="Yamashiro T."/>
            <person name="Shiraishi A."/>
            <person name="Nakayama K."/>
            <person name="Satake H."/>
        </authorList>
    </citation>
    <scope>NUCLEOTIDE SEQUENCE</scope>
</reference>
<proteinExistence type="predicted"/>
<protein>
    <submittedName>
        <fullName evidence="1">Uncharacterized protein</fullName>
    </submittedName>
</protein>
<evidence type="ECO:0000313" key="2">
    <source>
        <dbReference type="Proteomes" id="UP001151760"/>
    </source>
</evidence>